<evidence type="ECO:0000256" key="1">
    <source>
        <dbReference type="SAM" id="SignalP"/>
    </source>
</evidence>
<dbReference type="OrthoDB" id="4273937at2"/>
<keyword evidence="4" id="KW-1185">Reference proteome</keyword>
<evidence type="ECO:0000259" key="2">
    <source>
        <dbReference type="Pfam" id="PF00652"/>
    </source>
</evidence>
<dbReference type="Gene3D" id="2.80.10.50">
    <property type="match status" value="1"/>
</dbReference>
<dbReference type="PROSITE" id="PS50231">
    <property type="entry name" value="RICIN_B_LECTIN"/>
    <property type="match status" value="1"/>
</dbReference>
<proteinExistence type="predicted"/>
<comment type="caution">
    <text evidence="3">The sequence shown here is derived from an EMBL/GenBank/DDBJ whole genome shotgun (WGS) entry which is preliminary data.</text>
</comment>
<dbReference type="Pfam" id="PF00652">
    <property type="entry name" value="Ricin_B_lectin"/>
    <property type="match status" value="1"/>
</dbReference>
<reference evidence="3 4" key="1">
    <citation type="submission" date="2018-06" db="EMBL/GenBank/DDBJ databases">
        <title>Streptacidiphilus pinicola sp. nov., isolated from pine grove soil.</title>
        <authorList>
            <person name="Roh S.G."/>
            <person name="Park S."/>
            <person name="Kim M.-K."/>
            <person name="Yun B.-R."/>
            <person name="Park J."/>
            <person name="Kim M.J."/>
            <person name="Kim Y.S."/>
            <person name="Kim S.B."/>
        </authorList>
    </citation>
    <scope>NUCLEOTIDE SEQUENCE [LARGE SCALE GENOMIC DNA]</scope>
    <source>
        <strain evidence="3 4">MMS16-CNU450</strain>
    </source>
</reference>
<dbReference type="RefSeq" id="WP_111501962.1">
    <property type="nucleotide sequence ID" value="NZ_QKYN01000067.1"/>
</dbReference>
<keyword evidence="1" id="KW-0732">Signal</keyword>
<evidence type="ECO:0000313" key="4">
    <source>
        <dbReference type="Proteomes" id="UP000248889"/>
    </source>
</evidence>
<dbReference type="InterPro" id="IPR000772">
    <property type="entry name" value="Ricin_B_lectin"/>
</dbReference>
<name>A0A2X0J271_9ACTN</name>
<dbReference type="SUPFAM" id="SSF50370">
    <property type="entry name" value="Ricin B-like lectins"/>
    <property type="match status" value="1"/>
</dbReference>
<feature type="domain" description="Ricin B lectin" evidence="2">
    <location>
        <begin position="43"/>
        <end position="163"/>
    </location>
</feature>
<dbReference type="AlphaFoldDB" id="A0A2X0J271"/>
<evidence type="ECO:0000313" key="3">
    <source>
        <dbReference type="EMBL" id="RAG84296.1"/>
    </source>
</evidence>
<dbReference type="EMBL" id="QKYN01000067">
    <property type="protein sequence ID" value="RAG84296.1"/>
    <property type="molecule type" value="Genomic_DNA"/>
</dbReference>
<gene>
    <name evidence="3" type="ORF">DN069_17550</name>
</gene>
<sequence>MRKRLAALAAAAVPLVALTLGAAPAHAASNEYNINIWFPLVGNNQPYQCLDIPGNNAASGQQLTSWQCGNTDQAERWNIIYTDSYHFEIQSVTNPNMCANDWQGGDVSGNDIKLYTCNGDNDGTWNTVNTIGGLQLQPRSAAANCLNIWGGLGNGNPAKLYQCADVPNEDVVIS</sequence>
<feature type="chain" id="PRO_5015959765" description="Ricin B lectin domain-containing protein" evidence="1">
    <location>
        <begin position="28"/>
        <end position="174"/>
    </location>
</feature>
<organism evidence="3 4">
    <name type="scientific">Streptacidiphilus pinicola</name>
    <dbReference type="NCBI Taxonomy" id="2219663"/>
    <lineage>
        <taxon>Bacteria</taxon>
        <taxon>Bacillati</taxon>
        <taxon>Actinomycetota</taxon>
        <taxon>Actinomycetes</taxon>
        <taxon>Kitasatosporales</taxon>
        <taxon>Streptomycetaceae</taxon>
        <taxon>Streptacidiphilus</taxon>
    </lineage>
</organism>
<protein>
    <recommendedName>
        <fullName evidence="2">Ricin B lectin domain-containing protein</fullName>
    </recommendedName>
</protein>
<dbReference type="InterPro" id="IPR035992">
    <property type="entry name" value="Ricin_B-like_lectins"/>
</dbReference>
<feature type="signal peptide" evidence="1">
    <location>
        <begin position="1"/>
        <end position="27"/>
    </location>
</feature>
<accession>A0A2X0J271</accession>
<dbReference type="CDD" id="cd00161">
    <property type="entry name" value="beta-trefoil_Ricin-like"/>
    <property type="match status" value="1"/>
</dbReference>
<dbReference type="Proteomes" id="UP000248889">
    <property type="component" value="Unassembled WGS sequence"/>
</dbReference>